<dbReference type="InParanoid" id="A0A177CBM4"/>
<dbReference type="GeneID" id="28762195"/>
<name>A0A177CBM4_9PLEO</name>
<dbReference type="Proteomes" id="UP000077069">
    <property type="component" value="Unassembled WGS sequence"/>
</dbReference>
<proteinExistence type="predicted"/>
<organism evidence="1 2">
    <name type="scientific">Paraphaeosphaeria sporulosa</name>
    <dbReference type="NCBI Taxonomy" id="1460663"/>
    <lineage>
        <taxon>Eukaryota</taxon>
        <taxon>Fungi</taxon>
        <taxon>Dikarya</taxon>
        <taxon>Ascomycota</taxon>
        <taxon>Pezizomycotina</taxon>
        <taxon>Dothideomycetes</taxon>
        <taxon>Pleosporomycetidae</taxon>
        <taxon>Pleosporales</taxon>
        <taxon>Massarineae</taxon>
        <taxon>Didymosphaeriaceae</taxon>
        <taxon>Paraphaeosphaeria</taxon>
    </lineage>
</organism>
<reference evidence="1 2" key="1">
    <citation type="submission" date="2016-05" db="EMBL/GenBank/DDBJ databases">
        <title>Comparative analysis of secretome profiles of manganese(II)-oxidizing ascomycete fungi.</title>
        <authorList>
            <consortium name="DOE Joint Genome Institute"/>
            <person name="Zeiner C.A."/>
            <person name="Purvine S.O."/>
            <person name="Zink E.M."/>
            <person name="Wu S."/>
            <person name="Pasa-Tolic L."/>
            <person name="Chaput D.L."/>
            <person name="Haridas S."/>
            <person name="Grigoriev I.V."/>
            <person name="Santelli C.M."/>
            <person name="Hansel C.M."/>
        </authorList>
    </citation>
    <scope>NUCLEOTIDE SEQUENCE [LARGE SCALE GENOMIC DNA]</scope>
    <source>
        <strain evidence="1 2">AP3s5-JAC2a</strain>
    </source>
</reference>
<gene>
    <name evidence="1" type="ORF">CC84DRAFT_1165423</name>
</gene>
<dbReference type="OrthoDB" id="2962993at2759"/>
<dbReference type="RefSeq" id="XP_018035458.1">
    <property type="nucleotide sequence ID" value="XM_018178709.1"/>
</dbReference>
<accession>A0A177CBM4</accession>
<keyword evidence="2" id="KW-1185">Reference proteome</keyword>
<dbReference type="AlphaFoldDB" id="A0A177CBM4"/>
<dbReference type="EMBL" id="KV441553">
    <property type="protein sequence ID" value="OAG05093.1"/>
    <property type="molecule type" value="Genomic_DNA"/>
</dbReference>
<evidence type="ECO:0000313" key="1">
    <source>
        <dbReference type="EMBL" id="OAG05093.1"/>
    </source>
</evidence>
<protein>
    <submittedName>
        <fullName evidence="1">Uncharacterized protein</fullName>
    </submittedName>
</protein>
<evidence type="ECO:0000313" key="2">
    <source>
        <dbReference type="Proteomes" id="UP000077069"/>
    </source>
</evidence>
<sequence>MGMGAAHSRASNALWARRSRKAERGYVVLHYRARADRDLPATILHQRVDWQQPRPSWKRSIGLKWTLAAGNIGSLIGTNILPIKESPR</sequence>